<keyword evidence="1" id="KW-0812">Transmembrane</keyword>
<accession>A0A915HPE6</accession>
<dbReference type="AlphaFoldDB" id="A0A915HPE6"/>
<keyword evidence="1" id="KW-1133">Transmembrane helix</keyword>
<keyword evidence="2" id="KW-1185">Reference proteome</keyword>
<protein>
    <submittedName>
        <fullName evidence="3">Uncharacterized protein</fullName>
    </submittedName>
</protein>
<evidence type="ECO:0000313" key="3">
    <source>
        <dbReference type="WBParaSite" id="nRc.2.0.1.t03340-RA"/>
    </source>
</evidence>
<proteinExistence type="predicted"/>
<name>A0A915HPE6_ROMCU</name>
<evidence type="ECO:0000256" key="1">
    <source>
        <dbReference type="SAM" id="Phobius"/>
    </source>
</evidence>
<evidence type="ECO:0000313" key="2">
    <source>
        <dbReference type="Proteomes" id="UP000887565"/>
    </source>
</evidence>
<dbReference type="Proteomes" id="UP000887565">
    <property type="component" value="Unplaced"/>
</dbReference>
<organism evidence="2 3">
    <name type="scientific">Romanomermis culicivorax</name>
    <name type="common">Nematode worm</name>
    <dbReference type="NCBI Taxonomy" id="13658"/>
    <lineage>
        <taxon>Eukaryota</taxon>
        <taxon>Metazoa</taxon>
        <taxon>Ecdysozoa</taxon>
        <taxon>Nematoda</taxon>
        <taxon>Enoplea</taxon>
        <taxon>Dorylaimia</taxon>
        <taxon>Mermithida</taxon>
        <taxon>Mermithoidea</taxon>
        <taxon>Mermithidae</taxon>
        <taxon>Romanomermis</taxon>
    </lineage>
</organism>
<keyword evidence="1" id="KW-0472">Membrane</keyword>
<dbReference type="WBParaSite" id="nRc.2.0.1.t03340-RA">
    <property type="protein sequence ID" value="nRc.2.0.1.t03340-RA"/>
    <property type="gene ID" value="nRc.2.0.1.g03340"/>
</dbReference>
<reference evidence="3" key="1">
    <citation type="submission" date="2022-11" db="UniProtKB">
        <authorList>
            <consortium name="WormBaseParasite"/>
        </authorList>
    </citation>
    <scope>IDENTIFICATION</scope>
</reference>
<sequence>MENVPLVRNILEHYLRSIRLQLNQSCNDKEPWQIIAYTFASTCLAGLIYHIIYENRIPALLSKEFVFRRIRKLPWMKRKIENQLLEARRVFENDIHKCDPDKIFHTTLPESGYGEDEIVSMATEYSTM</sequence>
<feature type="transmembrane region" description="Helical" evidence="1">
    <location>
        <begin position="34"/>
        <end position="53"/>
    </location>
</feature>